<dbReference type="Gene3D" id="3.40.50.1820">
    <property type="entry name" value="alpha/beta hydrolase"/>
    <property type="match status" value="1"/>
</dbReference>
<organism evidence="3 4">
    <name type="scientific">Nesterenkonia sandarakina</name>
    <dbReference type="NCBI Taxonomy" id="272918"/>
    <lineage>
        <taxon>Bacteria</taxon>
        <taxon>Bacillati</taxon>
        <taxon>Actinomycetota</taxon>
        <taxon>Actinomycetes</taxon>
        <taxon>Micrococcales</taxon>
        <taxon>Micrococcaceae</taxon>
        <taxon>Nesterenkonia</taxon>
    </lineage>
</organism>
<dbReference type="PRINTS" id="PR00412">
    <property type="entry name" value="EPOXHYDRLASE"/>
</dbReference>
<sequence length="296" mass="32635">MTTTLDMPVVEGVDHTFVELSDGRMHVAAIGSGEPVLLLSGFAQTWWEWRTLMPALAANGYRAIAVDLRGEGWSDLPFDAITRTRRAQDIIALLDVLELNSVRLVSHDMGAISAIQLTLEHPERFSAQVILAVPPPQMRFSLDLVPGMRHLWHQEVLAIPGLGPALLREGHLPRHLFTQFSSPAFDPAAVATYVLLLRDAELSKAAAPLCRRMVLPELVRIVRGAYREQRFARPVLFVFGAADIGFPPHVARRLFEDTAAIGADARLALIDHAGHYVVDEAPDSTATQVLEFFAET</sequence>
<dbReference type="Pfam" id="PF00561">
    <property type="entry name" value="Abhydrolase_1"/>
    <property type="match status" value="1"/>
</dbReference>
<dbReference type="AlphaFoldDB" id="A0A2T0YJA2"/>
<evidence type="ECO:0000256" key="1">
    <source>
        <dbReference type="ARBA" id="ARBA00022801"/>
    </source>
</evidence>
<evidence type="ECO:0000313" key="3">
    <source>
        <dbReference type="EMBL" id="PRZ15275.1"/>
    </source>
</evidence>
<dbReference type="RefSeq" id="WP_106123179.1">
    <property type="nucleotide sequence ID" value="NZ_PVTY01000009.1"/>
</dbReference>
<dbReference type="PRINTS" id="PR00111">
    <property type="entry name" value="ABHYDROLASE"/>
</dbReference>
<dbReference type="PANTHER" id="PTHR43329">
    <property type="entry name" value="EPOXIDE HYDROLASE"/>
    <property type="match status" value="1"/>
</dbReference>
<evidence type="ECO:0000313" key="4">
    <source>
        <dbReference type="Proteomes" id="UP000238217"/>
    </source>
</evidence>
<gene>
    <name evidence="3" type="ORF">BCL67_109197</name>
</gene>
<dbReference type="InterPro" id="IPR000073">
    <property type="entry name" value="AB_hydrolase_1"/>
</dbReference>
<evidence type="ECO:0000259" key="2">
    <source>
        <dbReference type="Pfam" id="PF00561"/>
    </source>
</evidence>
<reference evidence="3 4" key="1">
    <citation type="submission" date="2018-03" db="EMBL/GenBank/DDBJ databases">
        <title>Comparative analysis of microorganisms from saline springs in Andes Mountain Range, Colombia.</title>
        <authorList>
            <person name="Rubin E."/>
        </authorList>
    </citation>
    <scope>NUCLEOTIDE SEQUENCE [LARGE SCALE GENOMIC DNA]</scope>
    <source>
        <strain evidence="3 4">CG 35</strain>
    </source>
</reference>
<keyword evidence="1" id="KW-0378">Hydrolase</keyword>
<dbReference type="InterPro" id="IPR029058">
    <property type="entry name" value="AB_hydrolase_fold"/>
</dbReference>
<dbReference type="GO" id="GO:0016787">
    <property type="term" value="F:hydrolase activity"/>
    <property type="evidence" value="ECO:0007669"/>
    <property type="project" value="UniProtKB-KW"/>
</dbReference>
<name>A0A2T0YJA2_9MICC</name>
<accession>A0A2T0YJA2</accession>
<protein>
    <submittedName>
        <fullName evidence="3">Pimeloyl-ACP methyl ester carboxylesterase</fullName>
    </submittedName>
</protein>
<keyword evidence="4" id="KW-1185">Reference proteome</keyword>
<comment type="caution">
    <text evidence="3">The sequence shown here is derived from an EMBL/GenBank/DDBJ whole genome shotgun (WGS) entry which is preliminary data.</text>
</comment>
<dbReference type="SUPFAM" id="SSF53474">
    <property type="entry name" value="alpha/beta-Hydrolases"/>
    <property type="match status" value="1"/>
</dbReference>
<dbReference type="Proteomes" id="UP000238217">
    <property type="component" value="Unassembled WGS sequence"/>
</dbReference>
<proteinExistence type="predicted"/>
<dbReference type="OrthoDB" id="2987348at2"/>
<feature type="domain" description="AB hydrolase-1" evidence="2">
    <location>
        <begin position="35"/>
        <end position="282"/>
    </location>
</feature>
<dbReference type="EMBL" id="PVTY01000009">
    <property type="protein sequence ID" value="PRZ15275.1"/>
    <property type="molecule type" value="Genomic_DNA"/>
</dbReference>
<dbReference type="InterPro" id="IPR000639">
    <property type="entry name" value="Epox_hydrolase-like"/>
</dbReference>